<sequence length="82" mass="9394">MYLLSDRPSIDQGDKLHLVGQYLKISGYFKGMSFPPKLIEDYYRSRRTRSCGPRRRRGMEVFTGSWALKSSGAGRISCTSRI</sequence>
<dbReference type="Proteomes" id="UP000094065">
    <property type="component" value="Unassembled WGS sequence"/>
</dbReference>
<gene>
    <name evidence="1" type="ORF">L202_00952</name>
</gene>
<reference evidence="1 2" key="1">
    <citation type="submission" date="2016-06" db="EMBL/GenBank/DDBJ databases">
        <title>Evolution of pathogenesis and genome organization in the Tremellales.</title>
        <authorList>
            <person name="Cuomo C."/>
            <person name="Litvintseva A."/>
            <person name="Heitman J."/>
            <person name="Chen Y."/>
            <person name="Sun S."/>
            <person name="Springer D."/>
            <person name="Dromer F."/>
            <person name="Young S."/>
            <person name="Zeng Q."/>
            <person name="Chapman S."/>
            <person name="Gujja S."/>
            <person name="Saif S."/>
            <person name="Birren B."/>
        </authorList>
    </citation>
    <scope>NUCLEOTIDE SEQUENCE [LARGE SCALE GENOMIC DNA]</scope>
    <source>
        <strain evidence="1 2">CBS 6039</strain>
    </source>
</reference>
<evidence type="ECO:0000313" key="1">
    <source>
        <dbReference type="EMBL" id="ODN82655.1"/>
    </source>
</evidence>
<protein>
    <submittedName>
        <fullName evidence="1">Uncharacterized protein</fullName>
    </submittedName>
</protein>
<keyword evidence="2" id="KW-1185">Reference proteome</keyword>
<dbReference type="RefSeq" id="XP_018996655.1">
    <property type="nucleotide sequence ID" value="XM_019134228.1"/>
</dbReference>
<name>A0A1E3I2S7_9TREE</name>
<comment type="caution">
    <text evidence="1">The sequence shown here is derived from an EMBL/GenBank/DDBJ whole genome shotgun (WGS) entry which is preliminary data.</text>
</comment>
<feature type="non-terminal residue" evidence="1">
    <location>
        <position position="82"/>
    </location>
</feature>
<dbReference type="EMBL" id="AWGJ01000002">
    <property type="protein sequence ID" value="ODN82655.1"/>
    <property type="molecule type" value="Genomic_DNA"/>
</dbReference>
<accession>A0A1E3I2S7</accession>
<evidence type="ECO:0000313" key="2">
    <source>
        <dbReference type="Proteomes" id="UP000094065"/>
    </source>
</evidence>
<organism evidence="1 2">
    <name type="scientific">Cryptococcus amylolentus CBS 6039</name>
    <dbReference type="NCBI Taxonomy" id="1295533"/>
    <lineage>
        <taxon>Eukaryota</taxon>
        <taxon>Fungi</taxon>
        <taxon>Dikarya</taxon>
        <taxon>Basidiomycota</taxon>
        <taxon>Agaricomycotina</taxon>
        <taxon>Tremellomycetes</taxon>
        <taxon>Tremellales</taxon>
        <taxon>Cryptococcaceae</taxon>
        <taxon>Cryptococcus</taxon>
    </lineage>
</organism>
<proteinExistence type="predicted"/>
<dbReference type="GeneID" id="30152261"/>
<dbReference type="AlphaFoldDB" id="A0A1E3I2S7"/>
<dbReference type="OrthoDB" id="2577922at2759"/>